<evidence type="ECO:0000313" key="3">
    <source>
        <dbReference type="EMBL" id="KAK6957469.1"/>
    </source>
</evidence>
<keyword evidence="1" id="KW-0560">Oxidoreductase</keyword>
<dbReference type="GO" id="GO:0016491">
    <property type="term" value="F:oxidoreductase activity"/>
    <property type="evidence" value="ECO:0007669"/>
    <property type="project" value="UniProtKB-KW"/>
</dbReference>
<dbReference type="InterPro" id="IPR036291">
    <property type="entry name" value="NAD(P)-bd_dom_sf"/>
</dbReference>
<dbReference type="Proteomes" id="UP001369815">
    <property type="component" value="Unassembled WGS sequence"/>
</dbReference>
<dbReference type="AlphaFoldDB" id="A0AAX6MXY1"/>
<accession>A0AAX6MXY1</accession>
<proteinExistence type="predicted"/>
<dbReference type="PANTHER" id="PTHR43157">
    <property type="entry name" value="PHOSPHATIDYLINOSITOL-GLYCAN BIOSYNTHESIS CLASS F PROTEIN-RELATED"/>
    <property type="match status" value="1"/>
</dbReference>
<keyword evidence="4" id="KW-1185">Reference proteome</keyword>
<reference evidence="3 4" key="1">
    <citation type="journal article" date="2024" name="Front Chem Biol">
        <title>Unveiling the potential of Daldinia eschscholtzii MFLUCC 19-0629 through bioactivity and bioinformatics studies for enhanced sustainable agriculture production.</title>
        <authorList>
            <person name="Brooks S."/>
            <person name="Weaver J.A."/>
            <person name="Klomchit A."/>
            <person name="Alharthi S.A."/>
            <person name="Onlamun T."/>
            <person name="Nurani R."/>
            <person name="Vong T.K."/>
            <person name="Alberti F."/>
            <person name="Greco C."/>
        </authorList>
    </citation>
    <scope>NUCLEOTIDE SEQUENCE [LARGE SCALE GENOMIC DNA]</scope>
    <source>
        <strain evidence="3">MFLUCC 19-0629</strain>
    </source>
</reference>
<dbReference type="InterPro" id="IPR002347">
    <property type="entry name" value="SDR_fam"/>
</dbReference>
<evidence type="ECO:0000256" key="2">
    <source>
        <dbReference type="SAM" id="MobiDB-lite"/>
    </source>
</evidence>
<dbReference type="EMBL" id="JBANMG010000001">
    <property type="protein sequence ID" value="KAK6957469.1"/>
    <property type="molecule type" value="Genomic_DNA"/>
</dbReference>
<gene>
    <name evidence="3" type="ORF">Daesc_000255</name>
</gene>
<evidence type="ECO:0000256" key="1">
    <source>
        <dbReference type="ARBA" id="ARBA00023002"/>
    </source>
</evidence>
<organism evidence="3 4">
    <name type="scientific">Daldinia eschscholtzii</name>
    <dbReference type="NCBI Taxonomy" id="292717"/>
    <lineage>
        <taxon>Eukaryota</taxon>
        <taxon>Fungi</taxon>
        <taxon>Dikarya</taxon>
        <taxon>Ascomycota</taxon>
        <taxon>Pezizomycotina</taxon>
        <taxon>Sordariomycetes</taxon>
        <taxon>Xylariomycetidae</taxon>
        <taxon>Xylariales</taxon>
        <taxon>Hypoxylaceae</taxon>
        <taxon>Daldinia</taxon>
    </lineage>
</organism>
<dbReference type="Pfam" id="PF00106">
    <property type="entry name" value="adh_short"/>
    <property type="match status" value="1"/>
</dbReference>
<evidence type="ECO:0000313" key="4">
    <source>
        <dbReference type="Proteomes" id="UP001369815"/>
    </source>
</evidence>
<dbReference type="SUPFAM" id="SSF51735">
    <property type="entry name" value="NAD(P)-binding Rossmann-fold domains"/>
    <property type="match status" value="1"/>
</dbReference>
<name>A0AAX6MXY1_9PEZI</name>
<sequence length="364" mass="40291">MSSKLESQAGFEATLIGFVYRQFTTPKPVPAETKLTGQVAIVTGCNMGLGFEACRQFLRHELSHLIMAVRSQAKGDEAADKLRKEFPDSNISVWTVEMESYDSIRAFVERCATLPRIDMVILNAALMKMAHTTVSATGHEITMQVNYLSTALLSILLLPVLKSKKIAGAQKPPVLSIVGSDLAYRADIETKGPILQQFDKSEGYGELLWYGRSKLLLTFFVAKLAEFVDADDVIINMPNPGTIKGTGFFRDFPTLASKVVAVLHFIFGRRVDVGATTYLDATIARGKESHGSFISDWAIKPGRQRVQRKTMGRDNAGTKLRGGIEDPRGYEKMTMKNIKTGRRRVSLCVQAHCTHWTTAIILRA</sequence>
<dbReference type="Gene3D" id="3.40.50.720">
    <property type="entry name" value="NAD(P)-binding Rossmann-like Domain"/>
    <property type="match status" value="1"/>
</dbReference>
<comment type="caution">
    <text evidence="3">The sequence shown here is derived from an EMBL/GenBank/DDBJ whole genome shotgun (WGS) entry which is preliminary data.</text>
</comment>
<feature type="region of interest" description="Disordered" evidence="2">
    <location>
        <begin position="306"/>
        <end position="325"/>
    </location>
</feature>
<dbReference type="PANTHER" id="PTHR43157:SF35">
    <property type="entry name" value="DEHYDROGENASE_REDUCTASE FAMILY PROTEIN, PUTATIVE-RELATED"/>
    <property type="match status" value="1"/>
</dbReference>
<protein>
    <submittedName>
        <fullName evidence="3">Uncharacterized protein</fullName>
    </submittedName>
</protein>